<gene>
    <name evidence="2" type="ORF">SAMN05421677_102192</name>
</gene>
<feature type="transmembrane region" description="Helical" evidence="1">
    <location>
        <begin position="6"/>
        <end position="27"/>
    </location>
</feature>
<evidence type="ECO:0000313" key="3">
    <source>
        <dbReference type="Proteomes" id="UP000198860"/>
    </source>
</evidence>
<protein>
    <recommendedName>
        <fullName evidence="4">Inner-membrane translocator</fullName>
    </recommendedName>
</protein>
<dbReference type="AlphaFoldDB" id="A0A1H0G1N1"/>
<reference evidence="3" key="1">
    <citation type="submission" date="2016-10" db="EMBL/GenBank/DDBJ databases">
        <authorList>
            <person name="Varghese N."/>
            <person name="Submissions S."/>
        </authorList>
    </citation>
    <scope>NUCLEOTIDE SEQUENCE [LARGE SCALE GENOMIC DNA]</scope>
    <source>
        <strain evidence="3">CGMCC 1.3703</strain>
    </source>
</reference>
<dbReference type="RefSeq" id="WP_089650963.1">
    <property type="nucleotide sequence ID" value="NZ_FNIZ01000002.1"/>
</dbReference>
<organism evidence="2 3">
    <name type="scientific">Halobacillus aidingensis</name>
    <dbReference type="NCBI Taxonomy" id="240303"/>
    <lineage>
        <taxon>Bacteria</taxon>
        <taxon>Bacillati</taxon>
        <taxon>Bacillota</taxon>
        <taxon>Bacilli</taxon>
        <taxon>Bacillales</taxon>
        <taxon>Bacillaceae</taxon>
        <taxon>Halobacillus</taxon>
    </lineage>
</organism>
<dbReference type="EMBL" id="FNIZ01000002">
    <property type="protein sequence ID" value="SDO00797.1"/>
    <property type="molecule type" value="Genomic_DNA"/>
</dbReference>
<feature type="transmembrane region" description="Helical" evidence="1">
    <location>
        <begin position="39"/>
        <end position="59"/>
    </location>
</feature>
<keyword evidence="1" id="KW-1133">Transmembrane helix</keyword>
<feature type="transmembrane region" description="Helical" evidence="1">
    <location>
        <begin position="65"/>
        <end position="89"/>
    </location>
</feature>
<name>A0A1H0G1N1_HALAD</name>
<proteinExistence type="predicted"/>
<keyword evidence="1" id="KW-0812">Transmembrane</keyword>
<evidence type="ECO:0008006" key="4">
    <source>
        <dbReference type="Google" id="ProtNLM"/>
    </source>
</evidence>
<dbReference type="Proteomes" id="UP000198860">
    <property type="component" value="Unassembled WGS sequence"/>
</dbReference>
<accession>A0A1H0G1N1</accession>
<evidence type="ECO:0000256" key="1">
    <source>
        <dbReference type="SAM" id="Phobius"/>
    </source>
</evidence>
<keyword evidence="1" id="KW-0472">Membrane</keyword>
<keyword evidence="3" id="KW-1185">Reference proteome</keyword>
<evidence type="ECO:0000313" key="2">
    <source>
        <dbReference type="EMBL" id="SDO00797.1"/>
    </source>
</evidence>
<sequence length="102" mass="10716">MKDLDGALTILLFIFLILVNVYTIKWYRNGRLHLWGSGLLLAIAGVILGFLTGAILVPSSGAGGAMYGAFVGLVIVGNGLLLFLAGLAVTIGKRLTKKNTQA</sequence>